<name>A0ABW2FKS8_9BACL</name>
<sequence>MIRIFRRLIGARMRPGLASLLVILAIVLTGCGGVLENPSSTTAPSWSSAGTERASPAVEAELGQENSSPPTGFREVADYIRRHHELPDNFITKKEAEALGWVPAQGNLHKVAPGKSIGGDRFGNREGLLPKAKNRIWYEADIHYEQGTRGADRILYSNDGLIYMTVDHYQSFTDITEKGSIPE</sequence>
<dbReference type="InterPro" id="IPR016191">
    <property type="entry name" value="Ribonuclease/ribotoxin"/>
</dbReference>
<dbReference type="EMBL" id="JBHTAI010000022">
    <property type="protein sequence ID" value="MFC7152368.1"/>
    <property type="molecule type" value="Genomic_DNA"/>
</dbReference>
<evidence type="ECO:0000256" key="2">
    <source>
        <dbReference type="ARBA" id="ARBA00009006"/>
    </source>
</evidence>
<keyword evidence="5" id="KW-0540">Nuclease</keyword>
<comment type="caution">
    <text evidence="8">The sequence shown here is derived from an EMBL/GenBank/DDBJ whole genome shotgun (WGS) entry which is preliminary data.</text>
</comment>
<comment type="subcellular location">
    <subcellularLocation>
        <location evidence="1">Secreted</location>
    </subcellularLocation>
</comment>
<comment type="similarity">
    <text evidence="2">Belongs to the ribonuclease N1/T1 family.</text>
</comment>
<evidence type="ECO:0000313" key="9">
    <source>
        <dbReference type="Proteomes" id="UP001596378"/>
    </source>
</evidence>
<keyword evidence="4" id="KW-0964">Secreted</keyword>
<evidence type="ECO:0000313" key="8">
    <source>
        <dbReference type="EMBL" id="MFC7152368.1"/>
    </source>
</evidence>
<dbReference type="Gene3D" id="3.10.450.30">
    <property type="entry name" value="Microbial ribonucleases"/>
    <property type="match status" value="1"/>
</dbReference>
<evidence type="ECO:0000256" key="3">
    <source>
        <dbReference type="ARBA" id="ARBA00022214"/>
    </source>
</evidence>
<feature type="compositionally biased region" description="Low complexity" evidence="7">
    <location>
        <begin position="39"/>
        <end position="49"/>
    </location>
</feature>
<dbReference type="InterPro" id="IPR001887">
    <property type="entry name" value="Barnase"/>
</dbReference>
<evidence type="ECO:0000256" key="6">
    <source>
        <dbReference type="ARBA" id="ARBA00022801"/>
    </source>
</evidence>
<keyword evidence="6" id="KW-0378">Hydrolase</keyword>
<dbReference type="Proteomes" id="UP001596378">
    <property type="component" value="Unassembled WGS sequence"/>
</dbReference>
<dbReference type="RefSeq" id="WP_378044658.1">
    <property type="nucleotide sequence ID" value="NZ_JBHMDN010000005.1"/>
</dbReference>
<dbReference type="PRINTS" id="PR00117">
    <property type="entry name" value="BARNASE"/>
</dbReference>
<protein>
    <recommendedName>
        <fullName evidence="3">Ribonuclease</fullName>
    </recommendedName>
</protein>
<organism evidence="8 9">
    <name type="scientific">Cohnella cellulosilytica</name>
    <dbReference type="NCBI Taxonomy" id="986710"/>
    <lineage>
        <taxon>Bacteria</taxon>
        <taxon>Bacillati</taxon>
        <taxon>Bacillota</taxon>
        <taxon>Bacilli</taxon>
        <taxon>Bacillales</taxon>
        <taxon>Paenibacillaceae</taxon>
        <taxon>Cohnella</taxon>
    </lineage>
</organism>
<evidence type="ECO:0000256" key="4">
    <source>
        <dbReference type="ARBA" id="ARBA00022525"/>
    </source>
</evidence>
<evidence type="ECO:0000256" key="1">
    <source>
        <dbReference type="ARBA" id="ARBA00004613"/>
    </source>
</evidence>
<keyword evidence="9" id="KW-1185">Reference proteome</keyword>
<feature type="region of interest" description="Disordered" evidence="7">
    <location>
        <begin position="39"/>
        <end position="71"/>
    </location>
</feature>
<accession>A0ABW2FKS8</accession>
<gene>
    <name evidence="8" type="ORF">ACFQMJ_27865</name>
</gene>
<dbReference type="PROSITE" id="PS51257">
    <property type="entry name" value="PROKAR_LIPOPROTEIN"/>
    <property type="match status" value="1"/>
</dbReference>
<dbReference type="Pfam" id="PF00545">
    <property type="entry name" value="Ribonuclease"/>
    <property type="match status" value="1"/>
</dbReference>
<dbReference type="SUPFAM" id="SSF53933">
    <property type="entry name" value="Microbial ribonucleases"/>
    <property type="match status" value="1"/>
</dbReference>
<evidence type="ECO:0000256" key="7">
    <source>
        <dbReference type="SAM" id="MobiDB-lite"/>
    </source>
</evidence>
<reference evidence="9" key="1">
    <citation type="journal article" date="2019" name="Int. J. Syst. Evol. Microbiol.">
        <title>The Global Catalogue of Microorganisms (GCM) 10K type strain sequencing project: providing services to taxonomists for standard genome sequencing and annotation.</title>
        <authorList>
            <consortium name="The Broad Institute Genomics Platform"/>
            <consortium name="The Broad Institute Genome Sequencing Center for Infectious Disease"/>
            <person name="Wu L."/>
            <person name="Ma J."/>
        </authorList>
    </citation>
    <scope>NUCLEOTIDE SEQUENCE [LARGE SCALE GENOMIC DNA]</scope>
    <source>
        <strain evidence="9">KCTC 12907</strain>
    </source>
</reference>
<evidence type="ECO:0000256" key="5">
    <source>
        <dbReference type="ARBA" id="ARBA00022722"/>
    </source>
</evidence>
<dbReference type="InterPro" id="IPR000026">
    <property type="entry name" value="N1-like"/>
</dbReference>
<proteinExistence type="inferred from homology"/>